<keyword evidence="2" id="KW-0813">Transport</keyword>
<sequence length="760" mass="84309">LDSEGTGPTRRFYDDFTTVDWVHDSLRESARCKILSQVPGLRGKLMRSFDAAQGWIIITIVAFVCSLLAYCIDVSEAVIFDLKRGYCAKNWFTRESLCCDSSDPFDNCSDWRTWSEVFQNSPADNPTIDFLAYLAGTVLMAYISVTLTLKNKSIAITADLSEKKRTFYNSYGSGVPEVKTILSGFIIRRFLGTYTLINKSIALIFSVSSGMSLGKEGPYVHLATCVGNISCRLFKKFSQNDLKRRQVLSAAASAGVALAFGSPLGGVLFSLEEVSYYFLPDQLFRVFFCAMMSALFLKFWDPYKTGHIVLFEVSYSTEWKALELGIFVFLGVCGGIFGAFFCKFCRWWPEVFRTKKIISQNPKFEVVLIAFVTGSVTFFNRHTKISVAELLFQLASPCSPGINHGGLCPLVPHSIPKVISNLSIALLIKIVLTCVTFGMKIPVGIYVPSMVIGALFGRIIGLGVIYADSFINIGLGDIVPGIYAMVGAGAFMAGITRMNVTLAVILFELTGSLTHVLPFSVAILFANWTAKIIEPFSIYEYLIKKNDFPFLDNRAADVSTMAVDIEVGDIISPLPSNLMLDVTDTTSVSVEKLKLILNSIQFLKGLDGSIPLVKRTKSRNKILVGLLPALELEYALDILQDYSSSFKFISGDQKRTYSVSSANSGTKIFAKHVSDEECPTMRHLNTSETENNNELMIPVKFTDLTPLVDRSPISIDIRSSVALAQMMFVKMGTRQLCILKEGRFVGLLHKKEYIEYTRLK</sequence>
<evidence type="ECO:0000256" key="4">
    <source>
        <dbReference type="ARBA" id="ARBA00022989"/>
    </source>
</evidence>
<accession>A0A1E3PRG8</accession>
<keyword evidence="10" id="KW-1185">Reference proteome</keyword>
<dbReference type="EMBL" id="KV454406">
    <property type="protein sequence ID" value="ODQ68015.1"/>
    <property type="molecule type" value="Genomic_DNA"/>
</dbReference>
<feature type="non-terminal residue" evidence="9">
    <location>
        <position position="760"/>
    </location>
</feature>
<feature type="non-terminal residue" evidence="9">
    <location>
        <position position="1"/>
    </location>
</feature>
<keyword evidence="3 8" id="KW-0812">Transmembrane</keyword>
<dbReference type="GO" id="GO:0005794">
    <property type="term" value="C:Golgi apparatus"/>
    <property type="evidence" value="ECO:0007669"/>
    <property type="project" value="TreeGrafter"/>
</dbReference>
<keyword evidence="5" id="KW-0406">Ion transport</keyword>
<dbReference type="GO" id="GO:0005769">
    <property type="term" value="C:early endosome"/>
    <property type="evidence" value="ECO:0007669"/>
    <property type="project" value="TreeGrafter"/>
</dbReference>
<dbReference type="GO" id="GO:0005247">
    <property type="term" value="F:voltage-gated chloride channel activity"/>
    <property type="evidence" value="ECO:0007669"/>
    <property type="project" value="TreeGrafter"/>
</dbReference>
<dbReference type="FunFam" id="1.10.3080.10:FF:000030">
    <property type="entry name" value="Chloride channel protein"/>
    <property type="match status" value="1"/>
</dbReference>
<feature type="transmembrane region" description="Helical" evidence="8">
    <location>
        <begin position="445"/>
        <end position="466"/>
    </location>
</feature>
<keyword evidence="6 8" id="KW-0472">Membrane</keyword>
<dbReference type="PANTHER" id="PTHR45711:SF3">
    <property type="entry name" value="CLC CHANNEL"/>
    <property type="match status" value="1"/>
</dbReference>
<dbReference type="InterPro" id="IPR014743">
    <property type="entry name" value="Cl-channel_core"/>
</dbReference>
<evidence type="ECO:0000313" key="10">
    <source>
        <dbReference type="Proteomes" id="UP000095009"/>
    </source>
</evidence>
<evidence type="ECO:0000256" key="3">
    <source>
        <dbReference type="ARBA" id="ARBA00022692"/>
    </source>
</evidence>
<feature type="transmembrane region" description="Helical" evidence="8">
    <location>
        <begin position="247"/>
        <end position="271"/>
    </location>
</feature>
<dbReference type="GO" id="GO:0005886">
    <property type="term" value="C:plasma membrane"/>
    <property type="evidence" value="ECO:0007669"/>
    <property type="project" value="TreeGrafter"/>
</dbReference>
<name>A0A1E3PRG8_9ASCO</name>
<dbReference type="PANTHER" id="PTHR45711">
    <property type="entry name" value="CHLORIDE CHANNEL PROTEIN"/>
    <property type="match status" value="1"/>
</dbReference>
<comment type="subcellular location">
    <subcellularLocation>
        <location evidence="1">Membrane</location>
        <topology evidence="1">Multi-pass membrane protein</topology>
    </subcellularLocation>
</comment>
<evidence type="ECO:0000313" key="9">
    <source>
        <dbReference type="EMBL" id="ODQ68015.1"/>
    </source>
</evidence>
<dbReference type="SUPFAM" id="SSF81340">
    <property type="entry name" value="Clc chloride channel"/>
    <property type="match status" value="1"/>
</dbReference>
<evidence type="ECO:0000256" key="5">
    <source>
        <dbReference type="ARBA" id="ARBA00023065"/>
    </source>
</evidence>
<keyword evidence="7" id="KW-0868">Chloride</keyword>
<evidence type="ECO:0000256" key="6">
    <source>
        <dbReference type="ARBA" id="ARBA00023136"/>
    </source>
</evidence>
<evidence type="ECO:0008006" key="11">
    <source>
        <dbReference type="Google" id="ProtNLM"/>
    </source>
</evidence>
<feature type="transmembrane region" description="Helical" evidence="8">
    <location>
        <begin position="502"/>
        <end position="528"/>
    </location>
</feature>
<keyword evidence="4 8" id="KW-1133">Transmembrane helix</keyword>
<reference evidence="9 10" key="1">
    <citation type="journal article" date="2016" name="Proc. Natl. Acad. Sci. U.S.A.">
        <title>Comparative genomics of biotechnologically important yeasts.</title>
        <authorList>
            <person name="Riley R."/>
            <person name="Haridas S."/>
            <person name="Wolfe K.H."/>
            <person name="Lopes M.R."/>
            <person name="Hittinger C.T."/>
            <person name="Goeker M."/>
            <person name="Salamov A.A."/>
            <person name="Wisecaver J.H."/>
            <person name="Long T.M."/>
            <person name="Calvey C.H."/>
            <person name="Aerts A.L."/>
            <person name="Barry K.W."/>
            <person name="Choi C."/>
            <person name="Clum A."/>
            <person name="Coughlan A.Y."/>
            <person name="Deshpande S."/>
            <person name="Douglass A.P."/>
            <person name="Hanson S.J."/>
            <person name="Klenk H.-P."/>
            <person name="LaButti K.M."/>
            <person name="Lapidus A."/>
            <person name="Lindquist E.A."/>
            <person name="Lipzen A.M."/>
            <person name="Meier-Kolthoff J.P."/>
            <person name="Ohm R.A."/>
            <person name="Otillar R.P."/>
            <person name="Pangilinan J.L."/>
            <person name="Peng Y."/>
            <person name="Rokas A."/>
            <person name="Rosa C.A."/>
            <person name="Scheuner C."/>
            <person name="Sibirny A.A."/>
            <person name="Slot J.C."/>
            <person name="Stielow J.B."/>
            <person name="Sun H."/>
            <person name="Kurtzman C.P."/>
            <person name="Blackwell M."/>
            <person name="Grigoriev I.V."/>
            <person name="Jeffries T.W."/>
        </authorList>
    </citation>
    <scope>NUCLEOTIDE SEQUENCE [LARGE SCALE GENOMIC DNA]</scope>
    <source>
        <strain evidence="9 10">DSM 6958</strain>
    </source>
</reference>
<dbReference type="Proteomes" id="UP000095009">
    <property type="component" value="Unassembled WGS sequence"/>
</dbReference>
<evidence type="ECO:0000256" key="1">
    <source>
        <dbReference type="ARBA" id="ARBA00004141"/>
    </source>
</evidence>
<organism evidence="9 10">
    <name type="scientific">Nadsonia fulvescens var. elongata DSM 6958</name>
    <dbReference type="NCBI Taxonomy" id="857566"/>
    <lineage>
        <taxon>Eukaryota</taxon>
        <taxon>Fungi</taxon>
        <taxon>Dikarya</taxon>
        <taxon>Ascomycota</taxon>
        <taxon>Saccharomycotina</taxon>
        <taxon>Dipodascomycetes</taxon>
        <taxon>Dipodascales</taxon>
        <taxon>Dipodascales incertae sedis</taxon>
        <taxon>Nadsonia</taxon>
    </lineage>
</organism>
<feature type="transmembrane region" description="Helical" evidence="8">
    <location>
        <begin position="130"/>
        <end position="149"/>
    </location>
</feature>
<evidence type="ECO:0000256" key="8">
    <source>
        <dbReference type="SAM" id="Phobius"/>
    </source>
</evidence>
<feature type="transmembrane region" description="Helical" evidence="8">
    <location>
        <begin position="478"/>
        <end position="495"/>
    </location>
</feature>
<dbReference type="Gene3D" id="1.10.3080.10">
    <property type="entry name" value="Clc chloride channel"/>
    <property type="match status" value="1"/>
</dbReference>
<dbReference type="PRINTS" id="PR00762">
    <property type="entry name" value="CLCHANNEL"/>
</dbReference>
<gene>
    <name evidence="9" type="ORF">NADFUDRAFT_5216</name>
</gene>
<evidence type="ECO:0000256" key="7">
    <source>
        <dbReference type="ARBA" id="ARBA00023214"/>
    </source>
</evidence>
<evidence type="ECO:0000256" key="2">
    <source>
        <dbReference type="ARBA" id="ARBA00022448"/>
    </source>
</evidence>
<protein>
    <recommendedName>
        <fullName evidence="11">Chloride channel protein</fullName>
    </recommendedName>
</protein>
<dbReference type="CDD" id="cd03684">
    <property type="entry name" value="ClC_3_like"/>
    <property type="match status" value="1"/>
</dbReference>
<dbReference type="SUPFAM" id="SSF54631">
    <property type="entry name" value="CBS-domain pair"/>
    <property type="match status" value="1"/>
</dbReference>
<dbReference type="OrthoDB" id="44789at2759"/>
<proteinExistence type="predicted"/>
<dbReference type="Pfam" id="PF00654">
    <property type="entry name" value="Voltage_CLC"/>
    <property type="match status" value="1"/>
</dbReference>
<feature type="transmembrane region" description="Helical" evidence="8">
    <location>
        <begin position="52"/>
        <end position="72"/>
    </location>
</feature>
<feature type="transmembrane region" description="Helical" evidence="8">
    <location>
        <begin position="321"/>
        <end position="341"/>
    </location>
</feature>
<dbReference type="InterPro" id="IPR046342">
    <property type="entry name" value="CBS_dom_sf"/>
</dbReference>
<dbReference type="InterPro" id="IPR001807">
    <property type="entry name" value="ClC"/>
</dbReference>
<dbReference type="AlphaFoldDB" id="A0A1E3PRG8"/>